<dbReference type="PANTHER" id="PTHR21043:SF0">
    <property type="entry name" value="MITOCHONDRIAL ASSEMBLY OF RIBOSOMAL LARGE SUBUNIT PROTEIN 1"/>
    <property type="match status" value="1"/>
</dbReference>
<feature type="region of interest" description="Disordered" evidence="2">
    <location>
        <begin position="417"/>
        <end position="451"/>
    </location>
</feature>
<evidence type="ECO:0000313" key="3">
    <source>
        <dbReference type="EMBL" id="GFH44479.1"/>
    </source>
</evidence>
<gene>
    <name evidence="3" type="ORF">CTEN210_00953</name>
</gene>
<evidence type="ECO:0000256" key="1">
    <source>
        <dbReference type="ARBA" id="ARBA00010574"/>
    </source>
</evidence>
<dbReference type="SUPFAM" id="SSF81301">
    <property type="entry name" value="Nucleotidyltransferase"/>
    <property type="match status" value="1"/>
</dbReference>
<evidence type="ECO:0000256" key="2">
    <source>
        <dbReference type="SAM" id="MobiDB-lite"/>
    </source>
</evidence>
<evidence type="ECO:0000313" key="4">
    <source>
        <dbReference type="Proteomes" id="UP001054902"/>
    </source>
</evidence>
<dbReference type="AlphaFoldDB" id="A0AAD3GZM3"/>
<dbReference type="Gene3D" id="3.30.460.10">
    <property type="entry name" value="Beta Polymerase, domain 2"/>
    <property type="match status" value="1"/>
</dbReference>
<protein>
    <submittedName>
        <fullName evidence="3">Uncharacterized protein</fullName>
    </submittedName>
</protein>
<comment type="caution">
    <text evidence="3">The sequence shown here is derived from an EMBL/GenBank/DDBJ whole genome shotgun (WGS) entry which is preliminary data.</text>
</comment>
<dbReference type="GO" id="GO:0017148">
    <property type="term" value="P:negative regulation of translation"/>
    <property type="evidence" value="ECO:0007669"/>
    <property type="project" value="TreeGrafter"/>
</dbReference>
<feature type="region of interest" description="Disordered" evidence="2">
    <location>
        <begin position="41"/>
        <end position="67"/>
    </location>
</feature>
<feature type="compositionally biased region" description="Polar residues" evidence="2">
    <location>
        <begin position="428"/>
        <end position="438"/>
    </location>
</feature>
<proteinExistence type="inferred from homology"/>
<reference evidence="3 4" key="1">
    <citation type="journal article" date="2021" name="Sci. Rep.">
        <title>The genome of the diatom Chaetoceros tenuissimus carries an ancient integrated fragment of an extant virus.</title>
        <authorList>
            <person name="Hongo Y."/>
            <person name="Kimura K."/>
            <person name="Takaki Y."/>
            <person name="Yoshida Y."/>
            <person name="Baba S."/>
            <person name="Kobayashi G."/>
            <person name="Nagasaki K."/>
            <person name="Hano T."/>
            <person name="Tomaru Y."/>
        </authorList>
    </citation>
    <scope>NUCLEOTIDE SEQUENCE [LARGE SCALE GENOMIC DNA]</scope>
    <source>
        <strain evidence="3 4">NIES-3715</strain>
    </source>
</reference>
<sequence>MSSSHQLVKRIFCKSFINRNITSLSSQYRKNNHTISLLQHTRNFSNSSDSNEKEWIPPSRPLSGDKGQSHLYVNQKTEEEAIQQILKSQMDDTDNELIDLDGMNEDKLKLKFEQLDSDEDMDEETIAKLIQDLELMESDNQGDDTLEEKLIDMNDETTDILQEEDVFQKHFESQDFLSDSSTLSSTSSSSEVPDWLATRRARLSKTSTATPVGMMTPQQAKQSQHSSLDIPIIKYTLLSKDEIMTSLVNNGAKDVVFIQPSKERQSYLGWKGLIIATASSYAHIRLLTDQIVYNLRKRGLAERGVVGAKYGAEGGEDSTMSKYARKKRNLGRGKKMDDGWMSVDCRNYIVHVQDSITRSSIDLEGLWSPNSSEAKRLLEVNPLDDDSVDDYVAENPIPDDYIESMKVTGDFWTGDSRGGYARNKKARQSSNRYTPASNQRKKAKNRGGSRF</sequence>
<dbReference type="GO" id="GO:0043023">
    <property type="term" value="F:ribosomal large subunit binding"/>
    <property type="evidence" value="ECO:0007669"/>
    <property type="project" value="TreeGrafter"/>
</dbReference>
<name>A0AAD3GZM3_9STRA</name>
<dbReference type="PANTHER" id="PTHR21043">
    <property type="entry name" value="IOJAP SUPERFAMILY ORTHOLOG"/>
    <property type="match status" value="1"/>
</dbReference>
<feature type="compositionally biased region" description="Basic residues" evidence="2">
    <location>
        <begin position="439"/>
        <end position="451"/>
    </location>
</feature>
<accession>A0AAD3GZM3</accession>
<dbReference type="Pfam" id="PF02410">
    <property type="entry name" value="RsfS"/>
    <property type="match status" value="1"/>
</dbReference>
<dbReference type="InterPro" id="IPR004394">
    <property type="entry name" value="Iojap/RsfS/C7orf30"/>
</dbReference>
<dbReference type="GO" id="GO:0090071">
    <property type="term" value="P:negative regulation of ribosome biogenesis"/>
    <property type="evidence" value="ECO:0007669"/>
    <property type="project" value="TreeGrafter"/>
</dbReference>
<keyword evidence="4" id="KW-1185">Reference proteome</keyword>
<dbReference type="EMBL" id="BLLK01000019">
    <property type="protein sequence ID" value="GFH44479.1"/>
    <property type="molecule type" value="Genomic_DNA"/>
</dbReference>
<organism evidence="3 4">
    <name type="scientific">Chaetoceros tenuissimus</name>
    <dbReference type="NCBI Taxonomy" id="426638"/>
    <lineage>
        <taxon>Eukaryota</taxon>
        <taxon>Sar</taxon>
        <taxon>Stramenopiles</taxon>
        <taxon>Ochrophyta</taxon>
        <taxon>Bacillariophyta</taxon>
        <taxon>Coscinodiscophyceae</taxon>
        <taxon>Chaetocerotophycidae</taxon>
        <taxon>Chaetocerotales</taxon>
        <taxon>Chaetocerotaceae</taxon>
        <taxon>Chaetoceros</taxon>
    </lineage>
</organism>
<comment type="similarity">
    <text evidence="1">Belongs to the Iojap/RsfS family.</text>
</comment>
<dbReference type="InterPro" id="IPR043519">
    <property type="entry name" value="NT_sf"/>
</dbReference>
<dbReference type="Proteomes" id="UP001054902">
    <property type="component" value="Unassembled WGS sequence"/>
</dbReference>